<accession>A0A433AAQ8</accession>
<dbReference type="GO" id="GO:0005524">
    <property type="term" value="F:ATP binding"/>
    <property type="evidence" value="ECO:0007669"/>
    <property type="project" value="UniProtKB-KW"/>
</dbReference>
<keyword evidence="8" id="KW-0067">ATP-binding</keyword>
<comment type="catalytic activity">
    <reaction evidence="10">
        <text>L-threonyl-[protein] + ATP = O-phospho-L-threonyl-[protein] + ADP + H(+)</text>
        <dbReference type="Rhea" id="RHEA:46608"/>
        <dbReference type="Rhea" id="RHEA-COMP:11060"/>
        <dbReference type="Rhea" id="RHEA-COMP:11605"/>
        <dbReference type="ChEBI" id="CHEBI:15378"/>
        <dbReference type="ChEBI" id="CHEBI:30013"/>
        <dbReference type="ChEBI" id="CHEBI:30616"/>
        <dbReference type="ChEBI" id="CHEBI:61977"/>
        <dbReference type="ChEBI" id="CHEBI:456216"/>
        <dbReference type="EC" id="2.7.11.1"/>
    </reaction>
</comment>
<evidence type="ECO:0000256" key="3">
    <source>
        <dbReference type="ARBA" id="ARBA00022527"/>
    </source>
</evidence>
<proteinExistence type="inferred from homology"/>
<dbReference type="GO" id="GO:0004674">
    <property type="term" value="F:protein serine/threonine kinase activity"/>
    <property type="evidence" value="ECO:0007669"/>
    <property type="project" value="UniProtKB-KW"/>
</dbReference>
<reference evidence="14 15" key="1">
    <citation type="journal article" date="2018" name="New Phytol.">
        <title>Phylogenomics of Endogonaceae and evolution of mycorrhizas within Mucoromycota.</title>
        <authorList>
            <person name="Chang Y."/>
            <person name="Desiro A."/>
            <person name="Na H."/>
            <person name="Sandor L."/>
            <person name="Lipzen A."/>
            <person name="Clum A."/>
            <person name="Barry K."/>
            <person name="Grigoriev I.V."/>
            <person name="Martin F.M."/>
            <person name="Stajich J.E."/>
            <person name="Smith M.E."/>
            <person name="Bonito G."/>
            <person name="Spatafora J.W."/>
        </authorList>
    </citation>
    <scope>NUCLEOTIDE SEQUENCE [LARGE SCALE GENOMIC DNA]</scope>
    <source>
        <strain evidence="14 15">GMNB39</strain>
    </source>
</reference>
<protein>
    <submittedName>
        <fullName evidence="14">Kinase-like domain-containing protein</fullName>
    </submittedName>
</protein>
<keyword evidence="7 14" id="KW-0418">Kinase</keyword>
<name>A0A433AAQ8_9FUNG</name>
<dbReference type="Pfam" id="PF00069">
    <property type="entry name" value="Pkinase"/>
    <property type="match status" value="1"/>
</dbReference>
<dbReference type="EMBL" id="RBNI01017786">
    <property type="protein sequence ID" value="RUO99707.1"/>
    <property type="molecule type" value="Genomic_DNA"/>
</dbReference>
<feature type="compositionally biased region" description="Acidic residues" evidence="12">
    <location>
        <begin position="208"/>
        <end position="222"/>
    </location>
</feature>
<dbReference type="GO" id="GO:0005737">
    <property type="term" value="C:cytoplasm"/>
    <property type="evidence" value="ECO:0007669"/>
    <property type="project" value="TreeGrafter"/>
</dbReference>
<evidence type="ECO:0000259" key="13">
    <source>
        <dbReference type="PROSITE" id="PS50011"/>
    </source>
</evidence>
<evidence type="ECO:0000256" key="9">
    <source>
        <dbReference type="ARBA" id="ARBA00022842"/>
    </source>
</evidence>
<evidence type="ECO:0000313" key="15">
    <source>
        <dbReference type="Proteomes" id="UP000268093"/>
    </source>
</evidence>
<keyword evidence="15" id="KW-1185">Reference proteome</keyword>
<evidence type="ECO:0000256" key="10">
    <source>
        <dbReference type="ARBA" id="ARBA00047899"/>
    </source>
</evidence>
<comment type="caution">
    <text evidence="14">The sequence shown here is derived from an EMBL/GenBank/DDBJ whole genome shotgun (WGS) entry which is preliminary data.</text>
</comment>
<dbReference type="Proteomes" id="UP000268093">
    <property type="component" value="Unassembled WGS sequence"/>
</dbReference>
<dbReference type="OrthoDB" id="248923at2759"/>
<feature type="region of interest" description="Disordered" evidence="12">
    <location>
        <begin position="202"/>
        <end position="239"/>
    </location>
</feature>
<dbReference type="Gene3D" id="1.10.510.10">
    <property type="entry name" value="Transferase(Phosphotransferase) domain 1"/>
    <property type="match status" value="1"/>
</dbReference>
<evidence type="ECO:0000256" key="5">
    <source>
        <dbReference type="ARBA" id="ARBA00022723"/>
    </source>
</evidence>
<dbReference type="SUPFAM" id="SSF56112">
    <property type="entry name" value="Protein kinase-like (PK-like)"/>
    <property type="match status" value="1"/>
</dbReference>
<dbReference type="PANTHER" id="PTHR48012:SF10">
    <property type="entry name" value="FI20177P1"/>
    <property type="match status" value="1"/>
</dbReference>
<dbReference type="AlphaFoldDB" id="A0A433AAQ8"/>
<sequence>MEFMDVSLADIISLDEDGTPRMVEAQIARVTRDILRALQHIHRLNRIHRDIRSDNILLNARGEVKLADFGHSAQLTPQQPKRSSVVGTPYWMAPEVIKGFEYDTKADIWSLGVLMIEMADGNPPYVEYPPLRALFLIVSNGIPKLADPDRWSAHFHDFIELCTKMNPADRSDAETLLNHPFVQSSISSSAEIAELIEVTMASEHESANEGDEVDEEDEEADGEMSAISGDQQLGDGQIRTDTVDNADNELEGEHAGGANSLYGQLHDLRTSPMELLLPPINLDTELFSLDDMLMGPVTQLGSPDSGVNVKDSEGK</sequence>
<dbReference type="SMART" id="SM00219">
    <property type="entry name" value="TyrKc"/>
    <property type="match status" value="1"/>
</dbReference>
<evidence type="ECO:0000256" key="7">
    <source>
        <dbReference type="ARBA" id="ARBA00022777"/>
    </source>
</evidence>
<dbReference type="InterPro" id="IPR011009">
    <property type="entry name" value="Kinase-like_dom_sf"/>
</dbReference>
<evidence type="ECO:0000256" key="1">
    <source>
        <dbReference type="ARBA" id="ARBA00001946"/>
    </source>
</evidence>
<evidence type="ECO:0000256" key="12">
    <source>
        <dbReference type="SAM" id="MobiDB-lite"/>
    </source>
</evidence>
<dbReference type="InterPro" id="IPR050629">
    <property type="entry name" value="STE20/SPS1-PAK"/>
</dbReference>
<comment type="catalytic activity">
    <reaction evidence="11">
        <text>L-seryl-[protein] + ATP = O-phospho-L-seryl-[protein] + ADP + H(+)</text>
        <dbReference type="Rhea" id="RHEA:17989"/>
        <dbReference type="Rhea" id="RHEA-COMP:9863"/>
        <dbReference type="Rhea" id="RHEA-COMP:11604"/>
        <dbReference type="ChEBI" id="CHEBI:15378"/>
        <dbReference type="ChEBI" id="CHEBI:29999"/>
        <dbReference type="ChEBI" id="CHEBI:30616"/>
        <dbReference type="ChEBI" id="CHEBI:83421"/>
        <dbReference type="ChEBI" id="CHEBI:456216"/>
        <dbReference type="EC" id="2.7.11.1"/>
    </reaction>
</comment>
<keyword evidence="3" id="KW-0723">Serine/threonine-protein kinase</keyword>
<evidence type="ECO:0000256" key="8">
    <source>
        <dbReference type="ARBA" id="ARBA00022840"/>
    </source>
</evidence>
<keyword evidence="6" id="KW-0547">Nucleotide-binding</keyword>
<keyword evidence="4" id="KW-0808">Transferase</keyword>
<comment type="cofactor">
    <cofactor evidence="1">
        <name>Mg(2+)</name>
        <dbReference type="ChEBI" id="CHEBI:18420"/>
    </cofactor>
</comment>
<evidence type="ECO:0000256" key="11">
    <source>
        <dbReference type="ARBA" id="ARBA00048679"/>
    </source>
</evidence>
<dbReference type="GO" id="GO:0046872">
    <property type="term" value="F:metal ion binding"/>
    <property type="evidence" value="ECO:0007669"/>
    <property type="project" value="UniProtKB-KW"/>
</dbReference>
<gene>
    <name evidence="14" type="ORF">BC936DRAFT_140743</name>
</gene>
<feature type="domain" description="Protein kinase" evidence="13">
    <location>
        <begin position="1"/>
        <end position="182"/>
    </location>
</feature>
<keyword evidence="5" id="KW-0479">Metal-binding</keyword>
<dbReference type="InterPro" id="IPR000719">
    <property type="entry name" value="Prot_kinase_dom"/>
</dbReference>
<evidence type="ECO:0000256" key="2">
    <source>
        <dbReference type="ARBA" id="ARBA00008874"/>
    </source>
</evidence>
<dbReference type="GO" id="GO:0004713">
    <property type="term" value="F:protein tyrosine kinase activity"/>
    <property type="evidence" value="ECO:0007669"/>
    <property type="project" value="InterPro"/>
</dbReference>
<evidence type="ECO:0000313" key="14">
    <source>
        <dbReference type="EMBL" id="RUO99707.1"/>
    </source>
</evidence>
<dbReference type="PROSITE" id="PS50011">
    <property type="entry name" value="PROTEIN_KINASE_DOM"/>
    <property type="match status" value="1"/>
</dbReference>
<comment type="similarity">
    <text evidence="2">Belongs to the protein kinase superfamily. STE Ser/Thr protein kinase family. STE20 subfamily.</text>
</comment>
<keyword evidence="9" id="KW-0460">Magnesium</keyword>
<dbReference type="PANTHER" id="PTHR48012">
    <property type="entry name" value="STERILE20-LIKE KINASE, ISOFORM B-RELATED"/>
    <property type="match status" value="1"/>
</dbReference>
<organism evidence="14 15">
    <name type="scientific">Jimgerdemannia flammicorona</name>
    <dbReference type="NCBI Taxonomy" id="994334"/>
    <lineage>
        <taxon>Eukaryota</taxon>
        <taxon>Fungi</taxon>
        <taxon>Fungi incertae sedis</taxon>
        <taxon>Mucoromycota</taxon>
        <taxon>Mucoromycotina</taxon>
        <taxon>Endogonomycetes</taxon>
        <taxon>Endogonales</taxon>
        <taxon>Endogonaceae</taxon>
        <taxon>Jimgerdemannia</taxon>
    </lineage>
</organism>
<evidence type="ECO:0000256" key="4">
    <source>
        <dbReference type="ARBA" id="ARBA00022679"/>
    </source>
</evidence>
<dbReference type="FunFam" id="1.10.510.10:FF:000768">
    <property type="entry name" value="Non-specific serine/threonine protein kinase"/>
    <property type="match status" value="1"/>
</dbReference>
<dbReference type="InterPro" id="IPR020635">
    <property type="entry name" value="Tyr_kinase_cat_dom"/>
</dbReference>
<evidence type="ECO:0000256" key="6">
    <source>
        <dbReference type="ARBA" id="ARBA00022741"/>
    </source>
</evidence>